<evidence type="ECO:0000256" key="4">
    <source>
        <dbReference type="ARBA" id="ARBA00016461"/>
    </source>
</evidence>
<name>A0ABX8SW21_9BURK</name>
<dbReference type="NCBIfam" id="TIGR03141">
    <property type="entry name" value="cytochro_ccmD"/>
    <property type="match status" value="1"/>
</dbReference>
<evidence type="ECO:0000256" key="8">
    <source>
        <dbReference type="ARBA" id="ARBA00022692"/>
    </source>
</evidence>
<evidence type="ECO:0000256" key="3">
    <source>
        <dbReference type="ARBA" id="ARBA00008741"/>
    </source>
</evidence>
<accession>A0ABX8SW21</accession>
<proteinExistence type="inferred from homology"/>
<evidence type="ECO:0000256" key="6">
    <source>
        <dbReference type="ARBA" id="ARBA00022475"/>
    </source>
</evidence>
<keyword evidence="8 12" id="KW-0812">Transmembrane</keyword>
<dbReference type="Pfam" id="PF04995">
    <property type="entry name" value="CcmD"/>
    <property type="match status" value="1"/>
</dbReference>
<evidence type="ECO:0000256" key="10">
    <source>
        <dbReference type="ARBA" id="ARBA00022989"/>
    </source>
</evidence>
<keyword evidence="11 12" id="KW-0472">Membrane</keyword>
<keyword evidence="7 12" id="KW-0997">Cell inner membrane</keyword>
<keyword evidence="6 12" id="KW-1003">Cell membrane</keyword>
<keyword evidence="9 12" id="KW-0201">Cytochrome c-type biogenesis</keyword>
<evidence type="ECO:0000256" key="1">
    <source>
        <dbReference type="ARBA" id="ARBA00002442"/>
    </source>
</evidence>
<evidence type="ECO:0000256" key="12">
    <source>
        <dbReference type="RuleBase" id="RU363101"/>
    </source>
</evidence>
<organism evidence="13 14">
    <name type="scientific">Alcaligenes ammonioxydans</name>
    <dbReference type="NCBI Taxonomy" id="2582914"/>
    <lineage>
        <taxon>Bacteria</taxon>
        <taxon>Pseudomonadati</taxon>
        <taxon>Pseudomonadota</taxon>
        <taxon>Betaproteobacteria</taxon>
        <taxon>Burkholderiales</taxon>
        <taxon>Alcaligenaceae</taxon>
        <taxon>Alcaligenes</taxon>
    </lineage>
</organism>
<evidence type="ECO:0000313" key="13">
    <source>
        <dbReference type="EMBL" id="QXX78069.1"/>
    </source>
</evidence>
<gene>
    <name evidence="13" type="primary">ccmD</name>
    <name evidence="13" type="ORF">FE795_02910</name>
</gene>
<reference evidence="13 14" key="1">
    <citation type="submission" date="2020-02" db="EMBL/GenBank/DDBJ databases">
        <title>Partial ammonium oxidation to N2 by heterotrophic bacteria.</title>
        <authorList>
            <person name="Wu M."/>
        </authorList>
    </citation>
    <scope>NUCLEOTIDE SEQUENCE [LARGE SCALE GENOMIC DNA]</scope>
    <source>
        <strain evidence="13 14">HO-1</strain>
    </source>
</reference>
<dbReference type="InterPro" id="IPR007078">
    <property type="entry name" value="Haem_export_protD_CcmD"/>
</dbReference>
<comment type="subcellular location">
    <subcellularLocation>
        <location evidence="2 12">Cell inner membrane</location>
        <topology evidence="2 12">Single-pass membrane protein</topology>
    </subcellularLocation>
</comment>
<evidence type="ECO:0000256" key="11">
    <source>
        <dbReference type="ARBA" id="ARBA00023136"/>
    </source>
</evidence>
<evidence type="ECO:0000256" key="7">
    <source>
        <dbReference type="ARBA" id="ARBA00022519"/>
    </source>
</evidence>
<sequence>MHWSSVSDFFAMGGYAVYVWGSVLACAVLILGEVLVARAGRARAWQRVRDERALGEQGHD</sequence>
<evidence type="ECO:0000256" key="5">
    <source>
        <dbReference type="ARBA" id="ARBA00022448"/>
    </source>
</evidence>
<keyword evidence="14" id="KW-1185">Reference proteome</keyword>
<evidence type="ECO:0000313" key="14">
    <source>
        <dbReference type="Proteomes" id="UP000826050"/>
    </source>
</evidence>
<evidence type="ECO:0000256" key="9">
    <source>
        <dbReference type="ARBA" id="ARBA00022748"/>
    </source>
</evidence>
<feature type="transmembrane region" description="Helical" evidence="12">
    <location>
        <begin position="15"/>
        <end position="37"/>
    </location>
</feature>
<protein>
    <recommendedName>
        <fullName evidence="4 12">Heme exporter protein D</fullName>
    </recommendedName>
</protein>
<comment type="similarity">
    <text evidence="3 12">Belongs to the CcmD/CycX/HelD family.</text>
</comment>
<keyword evidence="10 12" id="KW-1133">Transmembrane helix</keyword>
<dbReference type="EMBL" id="CP049362">
    <property type="protein sequence ID" value="QXX78069.1"/>
    <property type="molecule type" value="Genomic_DNA"/>
</dbReference>
<comment type="function">
    <text evidence="1 12">Required for the export of heme to the periplasm for the biogenesis of c-type cytochromes.</text>
</comment>
<evidence type="ECO:0000256" key="2">
    <source>
        <dbReference type="ARBA" id="ARBA00004377"/>
    </source>
</evidence>
<dbReference type="Proteomes" id="UP000826050">
    <property type="component" value="Chromosome"/>
</dbReference>
<keyword evidence="5 12" id="KW-0813">Transport</keyword>